<proteinExistence type="predicted"/>
<evidence type="ECO:0000313" key="5">
    <source>
        <dbReference type="Proteomes" id="UP001230496"/>
    </source>
</evidence>
<dbReference type="PROSITE" id="PS51257">
    <property type="entry name" value="PROKAR_LIPOPROTEIN"/>
    <property type="match status" value="1"/>
</dbReference>
<keyword evidence="1 2" id="KW-0732">Signal</keyword>
<dbReference type="KEGG" id="msaa:QYS49_36300"/>
<reference evidence="4 5" key="1">
    <citation type="submission" date="2023-08" db="EMBL/GenBank/DDBJ databases">
        <title>Comparative genomics and taxonomic characterization of three novel marine species of genus Marivirga.</title>
        <authorList>
            <person name="Muhammad N."/>
            <person name="Kim S.-G."/>
        </authorList>
    </citation>
    <scope>NUCLEOTIDE SEQUENCE [LARGE SCALE GENOMIC DNA]</scope>
    <source>
        <strain evidence="4 5">BDSF4-3</strain>
    </source>
</reference>
<evidence type="ECO:0000256" key="1">
    <source>
        <dbReference type="ARBA" id="ARBA00022729"/>
    </source>
</evidence>
<feature type="signal peptide" evidence="2">
    <location>
        <begin position="1"/>
        <end position="20"/>
    </location>
</feature>
<name>A0AA51R867_9BACT</name>
<keyword evidence="5" id="KW-1185">Reference proteome</keyword>
<dbReference type="Pfam" id="PF07593">
    <property type="entry name" value="UnbV_ASPIC"/>
    <property type="match status" value="1"/>
</dbReference>
<evidence type="ECO:0000256" key="2">
    <source>
        <dbReference type="SAM" id="SignalP"/>
    </source>
</evidence>
<dbReference type="InterPro" id="IPR027039">
    <property type="entry name" value="Crtac1"/>
</dbReference>
<dbReference type="EMBL" id="CP129971">
    <property type="protein sequence ID" value="WMN10862.1"/>
    <property type="molecule type" value="Genomic_DNA"/>
</dbReference>
<dbReference type="RefSeq" id="WP_308347353.1">
    <property type="nucleotide sequence ID" value="NZ_CP129971.1"/>
</dbReference>
<dbReference type="InterPro" id="IPR028994">
    <property type="entry name" value="Integrin_alpha_N"/>
</dbReference>
<dbReference type="PANTHER" id="PTHR16026:SF0">
    <property type="entry name" value="CARTILAGE ACIDIC PROTEIN 1"/>
    <property type="match status" value="1"/>
</dbReference>
<dbReference type="SUPFAM" id="SSF69318">
    <property type="entry name" value="Integrin alpha N-terminal domain"/>
    <property type="match status" value="2"/>
</dbReference>
<dbReference type="Pfam" id="PF13517">
    <property type="entry name" value="FG-GAP_3"/>
    <property type="match status" value="5"/>
</dbReference>
<dbReference type="InterPro" id="IPR013517">
    <property type="entry name" value="FG-GAP"/>
</dbReference>
<dbReference type="PANTHER" id="PTHR16026">
    <property type="entry name" value="CARTILAGE ACIDIC PROTEIN 1"/>
    <property type="match status" value="1"/>
</dbReference>
<evidence type="ECO:0000259" key="3">
    <source>
        <dbReference type="Pfam" id="PF07593"/>
    </source>
</evidence>
<organism evidence="4 5">
    <name type="scientific">Marivirga salinarum</name>
    <dbReference type="NCBI Taxonomy" id="3059078"/>
    <lineage>
        <taxon>Bacteria</taxon>
        <taxon>Pseudomonadati</taxon>
        <taxon>Bacteroidota</taxon>
        <taxon>Cytophagia</taxon>
        <taxon>Cytophagales</taxon>
        <taxon>Marivirgaceae</taxon>
        <taxon>Marivirga</taxon>
    </lineage>
</organism>
<dbReference type="Gene3D" id="2.130.10.130">
    <property type="entry name" value="Integrin alpha, N-terminal"/>
    <property type="match status" value="3"/>
</dbReference>
<protein>
    <submittedName>
        <fullName evidence="4">VCBS repeat-containing protein</fullName>
    </submittedName>
</protein>
<sequence length="1114" mass="125627">MFNRRSLFYYWSLIFIMLMACENNPESEKTSDLKTNTFELLDSTQTGITFLNQVENKYKFNIFSYRNFYNGGGVGIIDINNDGLQDIIFTGNQVNNKLYLNKGNFKFEDITESAGLKGYGGWSTGVSIIDLNQDGFKDIYISNAGYQEGSEPVNELFINNGDNTFSEKATDYGLDESGYTTHAAFFDYDGDGDLDVYILNNSFIPVNTLNNSNKRDLYAEDWDVKDFVKGGGDKLLRNDNDKFVDVSREAGIYGSLIGFGLGVTVGDVNGDHLQDIYVSNDFFERDYLYINQGDGTFSEDSKKWMDHMSLASMGADLADINNDGYPEIFTTEMIPETDQLIKQKLQFENYNTYQLKLRRDFYHQYMHNALQLNTGNGSFQEIAWYAGVAQSDWSWGALMFDANMDGYNDIFVCNGVYQDVTDADFMDFFANDVVQRMVLTGKKDKMEDILAKMPSNPQANKMFINQGNLQFASKEKEMGLGQETFSNGAAYADLNNDGSLDIIVNNLNHPSTIYKSNAKTESTHFLKVALEFEKPNRDAIGAKVHVFGGGSQFYRQMMPSRGFQSSVDYNLHFGIGEIQKLDSIKVIWPNKMISIIEKPAIDTLLTVDYKNISKKEGTVKTPFLKESKEQYFKQVNNDFKKHEEDNHVDYYYEGLIMRMLSKEGPSVEVVDLNNDELEDVIIGGAVGQVSSIYYQQPNGQFKSKELNDQENEVTAIHAFDANDDGLLDIYFGYGGNHTSANSAVFNDKLFLQTASGDFEEQSNAIPEIGYNTSVVLSFDYDEDGDLDLFVGSRSVPQEYGQSPKSFLFENDGNGNFKDMTIRRAKELDGLGMITDAKIEDINQDGNQNLIISGEWMGIEIFEIAGKQLKRIEYNPLKDLKGWWNSVEVADLNNDGMPDLVLGNRGENFYFSATDEKPVKIWLEDFDSNGDKDKILTRTIDGKDMPIQQKGEMIGQLPILKKQNLKYKDYGTKSIEDLFGAEKIKDASNKTVNTFQTMVMLNKGNGEFEKANLPIQAQLSAVHSVEILDVNQDDNLDLILAGNEEGFKPQYGKLDANDGLVLFGDGEGNFNSMNEHKSLGIRGNVRSINSIQIQNQNYLLFGINNKEAVLLQIRK</sequence>
<dbReference type="Proteomes" id="UP001230496">
    <property type="component" value="Chromosome"/>
</dbReference>
<dbReference type="InterPro" id="IPR011519">
    <property type="entry name" value="UnbV_ASPIC"/>
</dbReference>
<evidence type="ECO:0000313" key="4">
    <source>
        <dbReference type="EMBL" id="WMN10862.1"/>
    </source>
</evidence>
<feature type="chain" id="PRO_5041448407" evidence="2">
    <location>
        <begin position="21"/>
        <end position="1114"/>
    </location>
</feature>
<dbReference type="AlphaFoldDB" id="A0AA51R867"/>
<accession>A0AA51R867</accession>
<gene>
    <name evidence="4" type="ORF">QYS49_36300</name>
</gene>
<feature type="domain" description="ASPIC/UnbV" evidence="3">
    <location>
        <begin position="539"/>
        <end position="606"/>
    </location>
</feature>